<sequence>MKFSFISAAVAASVIWGASAGPLSETHAHSTVKAPVFDTDEALDTMHALSETIGPRETGTAKEKEAAEYISNRLRAQGAAVQVQTFQLKKYFSGSVTAGEHEFPLRSADQSAVEKELRIEGAIFDGGLGLRDDVTGAKGKIAVIREGKIPISQKIKHAEQAGANAVIIYNQATKPLAVRPHSGKGITIPAAGMKKEDGEALLREKQAVIQFKNYKNRTSQNIIGTRKAAQANPSDADIIYVTAHYDSVKGAPGADDNASGTSAVLEISKQFTHIPKDKEIRFILFGAEELWSAGSSYYVSTLTKDERKHSQANFNADMIATDWKEASQMCVTTPDGRENPSVRYAEKAAEQSRLVKPSLIQLGYSDHVSFYEAGIPSANWIWLSPDTHEPGPWYHTENDNMKHISKERLEKAGALVTGAVTEAVKE</sequence>
<reference evidence="5" key="2">
    <citation type="journal article" date="2011" name="J. Biotechnol.">
        <title>Genome sequence of B. amyloliquefaciens type strain DSM7(T) reveals differences to plant-associated B. amyloliquefaciens FZB42.</title>
        <authorList>
            <person name="Ruckert C."/>
            <person name="Blom J."/>
            <person name="Chen X."/>
            <person name="Reva O."/>
            <person name="Borriss R."/>
        </authorList>
    </citation>
    <scope>NUCLEOTIDE SEQUENCE [LARGE SCALE GENOMIC DNA]</scope>
    <source>
        <strain evidence="5">DSM 7</strain>
    </source>
</reference>
<feature type="signal peptide" evidence="1">
    <location>
        <begin position="1"/>
        <end position="20"/>
    </location>
</feature>
<feature type="domain" description="PA" evidence="2">
    <location>
        <begin position="137"/>
        <end position="201"/>
    </location>
</feature>
<feature type="chain" id="PRO_5040290859" evidence="1">
    <location>
        <begin position="21"/>
        <end position="426"/>
    </location>
</feature>
<evidence type="ECO:0000259" key="2">
    <source>
        <dbReference type="Pfam" id="PF02225"/>
    </source>
</evidence>
<dbReference type="Gene3D" id="3.40.630.10">
    <property type="entry name" value="Zn peptidases"/>
    <property type="match status" value="1"/>
</dbReference>
<name>A0A9P1NIZ7_BACAS</name>
<feature type="domain" description="Peptidase M28" evidence="3">
    <location>
        <begin position="221"/>
        <end position="417"/>
    </location>
</feature>
<dbReference type="Pfam" id="PF04389">
    <property type="entry name" value="Peptidase_M28"/>
    <property type="match status" value="1"/>
</dbReference>
<dbReference type="Proteomes" id="UP000006562">
    <property type="component" value="Chromosome"/>
</dbReference>
<keyword evidence="4" id="KW-0031">Aminopeptidase</keyword>
<dbReference type="Gene3D" id="3.50.30.30">
    <property type="match status" value="1"/>
</dbReference>
<reference evidence="4 5" key="1">
    <citation type="journal article" date="2011" name="Int. J. Syst. Evol. Microbiol.">
        <title>Relationship of Bacillus amyloliquefaciens clades associated with strains DSM 7T and FZB42T: a proposal for Bacillus amyloliquefaciens subsp. amyloliquefaciens subsp. nov. and Bacillus amyloliquefaciens subsp. plantarum subsp. nov. based on complete genome sequence comparisons.</title>
        <authorList>
            <person name="Borriss R."/>
            <person name="Chen X.H."/>
            <person name="Rueckert C."/>
            <person name="Blom J."/>
            <person name="Becker A."/>
            <person name="Baumgarth B."/>
            <person name="Fan B."/>
            <person name="Pukall R."/>
            <person name="Schumann P."/>
            <person name="Sproer C."/>
            <person name="Junge H."/>
            <person name="Vater J."/>
            <person name="Puhler A."/>
            <person name="Klenk H.P."/>
        </authorList>
    </citation>
    <scope>NUCLEOTIDE SEQUENCE [LARGE SCALE GENOMIC DNA]</scope>
    <source>
        <strain evidence="5">DSM 7</strain>
    </source>
</reference>
<gene>
    <name evidence="4" type="primary">ywaD</name>
    <name evidence="4" type="ordered locus">BAMF_3251</name>
</gene>
<dbReference type="InterPro" id="IPR046450">
    <property type="entry name" value="PA_dom_sf"/>
</dbReference>
<dbReference type="RefSeq" id="WP_013353659.1">
    <property type="nucleotide sequence ID" value="NC_014551.1"/>
</dbReference>
<dbReference type="PANTHER" id="PTHR12147">
    <property type="entry name" value="METALLOPEPTIDASE M28 FAMILY MEMBER"/>
    <property type="match status" value="1"/>
</dbReference>
<dbReference type="GO" id="GO:0006508">
    <property type="term" value="P:proteolysis"/>
    <property type="evidence" value="ECO:0007669"/>
    <property type="project" value="InterPro"/>
</dbReference>
<dbReference type="InterPro" id="IPR003137">
    <property type="entry name" value="PA_domain"/>
</dbReference>
<evidence type="ECO:0000313" key="4">
    <source>
        <dbReference type="EMBL" id="CBI44377.1"/>
    </source>
</evidence>
<dbReference type="GO" id="GO:0004177">
    <property type="term" value="F:aminopeptidase activity"/>
    <property type="evidence" value="ECO:0007669"/>
    <property type="project" value="UniProtKB-KW"/>
</dbReference>
<keyword evidence="1" id="KW-0732">Signal</keyword>
<keyword evidence="4" id="KW-0378">Hydrolase</keyword>
<proteinExistence type="predicted"/>
<dbReference type="GO" id="GO:0008235">
    <property type="term" value="F:metalloexopeptidase activity"/>
    <property type="evidence" value="ECO:0007669"/>
    <property type="project" value="InterPro"/>
</dbReference>
<evidence type="ECO:0000256" key="1">
    <source>
        <dbReference type="SAM" id="SignalP"/>
    </source>
</evidence>
<evidence type="ECO:0000313" key="5">
    <source>
        <dbReference type="Proteomes" id="UP000006562"/>
    </source>
</evidence>
<organism evidence="4 5">
    <name type="scientific">Bacillus amyloliquefaciens (strain ATCC 23350 / DSM 7 / BCRC 11601 / CCUG 28519 / NBRC 15535 / NRRL B-14393 / F)</name>
    <dbReference type="NCBI Taxonomy" id="692420"/>
    <lineage>
        <taxon>Bacteria</taxon>
        <taxon>Bacillati</taxon>
        <taxon>Bacillota</taxon>
        <taxon>Bacilli</taxon>
        <taxon>Bacillales</taxon>
        <taxon>Bacillaceae</taxon>
        <taxon>Bacillus</taxon>
        <taxon>Bacillus amyloliquefaciens group</taxon>
    </lineage>
</organism>
<dbReference type="AlphaFoldDB" id="A0A9P1NIZ7"/>
<keyword evidence="5" id="KW-1185">Reference proteome</keyword>
<accession>A0A9P1NIZ7</accession>
<dbReference type="InterPro" id="IPR007484">
    <property type="entry name" value="Peptidase_M28"/>
</dbReference>
<protein>
    <submittedName>
        <fullName evidence="4">Double-zinc aminopeptidase</fullName>
    </submittedName>
</protein>
<evidence type="ECO:0000259" key="3">
    <source>
        <dbReference type="Pfam" id="PF04389"/>
    </source>
</evidence>
<dbReference type="Pfam" id="PF02225">
    <property type="entry name" value="PA"/>
    <property type="match status" value="1"/>
</dbReference>
<dbReference type="InterPro" id="IPR045175">
    <property type="entry name" value="M28_fam"/>
</dbReference>
<dbReference type="KEGG" id="bao:BAMF_3251"/>
<dbReference type="PANTHER" id="PTHR12147:SF26">
    <property type="entry name" value="PEPTIDASE M28 DOMAIN-CONTAINING PROTEIN"/>
    <property type="match status" value="1"/>
</dbReference>
<dbReference type="EMBL" id="FN597644">
    <property type="protein sequence ID" value="CBI44377.1"/>
    <property type="molecule type" value="Genomic_DNA"/>
</dbReference>
<keyword evidence="4" id="KW-0645">Protease</keyword>
<dbReference type="SUPFAM" id="SSF53187">
    <property type="entry name" value="Zn-dependent exopeptidases"/>
    <property type="match status" value="1"/>
</dbReference>
<dbReference type="SUPFAM" id="SSF52025">
    <property type="entry name" value="PA domain"/>
    <property type="match status" value="1"/>
</dbReference>